<reference evidence="1" key="1">
    <citation type="submission" date="2020-10" db="EMBL/GenBank/DDBJ databases">
        <authorList>
            <person name="Gilroy R."/>
        </authorList>
    </citation>
    <scope>NUCLEOTIDE SEQUENCE</scope>
    <source>
        <strain evidence="1">CHK195-26880</strain>
    </source>
</reference>
<organism evidence="1 2">
    <name type="scientific">Candidatus Onthousia faecipullorum</name>
    <dbReference type="NCBI Taxonomy" id="2840887"/>
    <lineage>
        <taxon>Bacteria</taxon>
        <taxon>Bacillati</taxon>
        <taxon>Bacillota</taxon>
        <taxon>Bacilli</taxon>
        <taxon>Candidatus Onthousia</taxon>
    </lineage>
</organism>
<dbReference type="InterPro" id="IPR010861">
    <property type="entry name" value="DUF1492"/>
</dbReference>
<proteinExistence type="predicted"/>
<comment type="caution">
    <text evidence="1">The sequence shown here is derived from an EMBL/GenBank/DDBJ whole genome shotgun (WGS) entry which is preliminary data.</text>
</comment>
<evidence type="ECO:0000313" key="1">
    <source>
        <dbReference type="EMBL" id="HIT38233.1"/>
    </source>
</evidence>
<gene>
    <name evidence="1" type="ORF">IAB59_07150</name>
</gene>
<evidence type="ECO:0000313" key="2">
    <source>
        <dbReference type="Proteomes" id="UP000886833"/>
    </source>
</evidence>
<dbReference type="EMBL" id="DVKQ01000092">
    <property type="protein sequence ID" value="HIT38233.1"/>
    <property type="molecule type" value="Genomic_DNA"/>
</dbReference>
<protein>
    <submittedName>
        <fullName evidence="1">DUF1492 domain-containing protein</fullName>
    </submittedName>
</protein>
<name>A0A9D1KBE0_9FIRM</name>
<dbReference type="Pfam" id="PF07374">
    <property type="entry name" value="DUF1492"/>
    <property type="match status" value="1"/>
</dbReference>
<dbReference type="AlphaFoldDB" id="A0A9D1KBE0"/>
<dbReference type="Proteomes" id="UP000886833">
    <property type="component" value="Unassembled WGS sequence"/>
</dbReference>
<accession>A0A9D1KBE0</accession>
<reference evidence="1" key="2">
    <citation type="journal article" date="2021" name="PeerJ">
        <title>Extensive microbial diversity within the chicken gut microbiome revealed by metagenomics and culture.</title>
        <authorList>
            <person name="Gilroy R."/>
            <person name="Ravi A."/>
            <person name="Getino M."/>
            <person name="Pursley I."/>
            <person name="Horton D.L."/>
            <person name="Alikhan N.F."/>
            <person name="Baker D."/>
            <person name="Gharbi K."/>
            <person name="Hall N."/>
            <person name="Watson M."/>
            <person name="Adriaenssens E.M."/>
            <person name="Foster-Nyarko E."/>
            <person name="Jarju S."/>
            <person name="Secka A."/>
            <person name="Antonio M."/>
            <person name="Oren A."/>
            <person name="Chaudhuri R.R."/>
            <person name="La Ragione R."/>
            <person name="Hildebrand F."/>
            <person name="Pallen M.J."/>
        </authorList>
    </citation>
    <scope>NUCLEOTIDE SEQUENCE</scope>
    <source>
        <strain evidence="1">CHK195-26880</strain>
    </source>
</reference>
<sequence length="140" mass="16789">MTIKKLSKLFFIKKQIKQLKERINSISEISSSSFKDNNVHTNKVSSPVENIAETKIKLKDNLEKKLKKLYDEELEIETFIDNIDDVEIQTIVRMRFIDLKTWNEIGKELQYDRTSPYYKIKNYLEKHKEDEEDNEDDEKL</sequence>